<organism evidence="1 2">
    <name type="scientific">Chryseobacterium luteum</name>
    <dbReference type="NCBI Taxonomy" id="421531"/>
    <lineage>
        <taxon>Bacteria</taxon>
        <taxon>Pseudomonadati</taxon>
        <taxon>Bacteroidota</taxon>
        <taxon>Flavobacteriia</taxon>
        <taxon>Flavobacteriales</taxon>
        <taxon>Weeksellaceae</taxon>
        <taxon>Chryseobacterium group</taxon>
        <taxon>Chryseobacterium</taxon>
    </lineage>
</organism>
<dbReference type="eggNOG" id="ENOG5033ZK0">
    <property type="taxonomic scope" value="Bacteria"/>
</dbReference>
<dbReference type="EMBL" id="JPRO01000009">
    <property type="protein sequence ID" value="KFF03102.1"/>
    <property type="molecule type" value="Genomic_DNA"/>
</dbReference>
<protein>
    <submittedName>
        <fullName evidence="1">Uncharacterized protein</fullName>
    </submittedName>
</protein>
<keyword evidence="2" id="KW-1185">Reference proteome</keyword>
<evidence type="ECO:0000313" key="2">
    <source>
        <dbReference type="Proteomes" id="UP000028703"/>
    </source>
</evidence>
<comment type="caution">
    <text evidence="1">The sequence shown here is derived from an EMBL/GenBank/DDBJ whole genome shotgun (WGS) entry which is preliminary data.</text>
</comment>
<evidence type="ECO:0000313" key="1">
    <source>
        <dbReference type="EMBL" id="KFF03102.1"/>
    </source>
</evidence>
<accession>A0A085ZF88</accession>
<dbReference type="AlphaFoldDB" id="A0A085ZF88"/>
<dbReference type="STRING" id="421531.IX38_12070"/>
<name>A0A085ZF88_9FLAO</name>
<gene>
    <name evidence="1" type="ORF">IX38_12070</name>
</gene>
<sequence length="285" mass="32884">MENYQYKTTKRTIYGMDLTVPGPYEIYINDIVARKDYGTGMHNTFIEINPYVLKSGTYQFTLKLLPMPSEAAKGGIQPSTIDFLKVAVSSYEKTGTKEQPQSYEKIKLYPITKINKPVPFYEVKGEFTVDLPYELEGWSNGQDLSKMDKDELEKKVLAFYEKIKNSLNKGNVELFNQFNSQRTAETYIFNYTPPQEITKIEDENINDLKNCKDRMAPIEDYSLKIYGNGKLVKLERNLRTELYGVEKNIAGMNALIRKGKVKGYKEFPTLIYLPEGSNDFVIIRK</sequence>
<proteinExistence type="predicted"/>
<reference evidence="1 2" key="1">
    <citation type="submission" date="2014-07" db="EMBL/GenBank/DDBJ databases">
        <title>Genome of Chryseobacterium luteum DSM 18605.</title>
        <authorList>
            <person name="Stropko S.J."/>
            <person name="Pipes S.E."/>
            <person name="Newman J.D."/>
        </authorList>
    </citation>
    <scope>NUCLEOTIDE SEQUENCE [LARGE SCALE GENOMIC DNA]</scope>
    <source>
        <strain evidence="1 2">DSM 18605</strain>
    </source>
</reference>
<dbReference type="Proteomes" id="UP000028703">
    <property type="component" value="Unassembled WGS sequence"/>
</dbReference>